<dbReference type="GO" id="GO:0046933">
    <property type="term" value="F:proton-transporting ATP synthase activity, rotational mechanism"/>
    <property type="evidence" value="ECO:0007669"/>
    <property type="project" value="UniProtKB-UniRule"/>
</dbReference>
<comment type="function">
    <text evidence="11 12">Key component of the proton channel; it plays a direct role in the translocation of protons across the membrane.</text>
</comment>
<dbReference type="Gene3D" id="1.20.120.220">
    <property type="entry name" value="ATP synthase, F0 complex, subunit A"/>
    <property type="match status" value="1"/>
</dbReference>
<keyword evidence="10 11" id="KW-0066">ATP synthesis</keyword>
<organism evidence="13 14">
    <name type="scientific">Desulfurobacterium indicum</name>
    <dbReference type="NCBI Taxonomy" id="1914305"/>
    <lineage>
        <taxon>Bacteria</taxon>
        <taxon>Pseudomonadati</taxon>
        <taxon>Aquificota</taxon>
        <taxon>Aquificia</taxon>
        <taxon>Desulfurobacteriales</taxon>
        <taxon>Desulfurobacteriaceae</taxon>
        <taxon>Desulfurobacterium</taxon>
    </lineage>
</organism>
<dbReference type="AlphaFoldDB" id="A0A1R1MMN4"/>
<gene>
    <name evidence="11" type="primary">atpB</name>
    <name evidence="13" type="ORF">BLW93_02220</name>
</gene>
<comment type="similarity">
    <text evidence="2 11 12">Belongs to the ATPase A chain family.</text>
</comment>
<keyword evidence="7 11" id="KW-1133">Transmembrane helix</keyword>
<keyword evidence="14" id="KW-1185">Reference proteome</keyword>
<dbReference type="GO" id="GO:0005886">
    <property type="term" value="C:plasma membrane"/>
    <property type="evidence" value="ECO:0007669"/>
    <property type="project" value="UniProtKB-SubCell"/>
</dbReference>
<protein>
    <recommendedName>
        <fullName evidence="11 12">ATP synthase subunit a</fullName>
    </recommendedName>
    <alternativeName>
        <fullName evidence="11">ATP synthase F0 sector subunit a</fullName>
    </alternativeName>
    <alternativeName>
        <fullName evidence="11">F-ATPase subunit 6</fullName>
    </alternativeName>
</protein>
<name>A0A1R1MMN4_9BACT</name>
<proteinExistence type="inferred from homology"/>
<feature type="transmembrane region" description="Helical" evidence="11">
    <location>
        <begin position="13"/>
        <end position="32"/>
    </location>
</feature>
<keyword evidence="3 11" id="KW-0813">Transport</keyword>
<feature type="transmembrane region" description="Helical" evidence="11">
    <location>
        <begin position="68"/>
        <end position="87"/>
    </location>
</feature>
<evidence type="ECO:0000256" key="3">
    <source>
        <dbReference type="ARBA" id="ARBA00022448"/>
    </source>
</evidence>
<dbReference type="STRING" id="1914305.BLW93_02220"/>
<dbReference type="InterPro" id="IPR023011">
    <property type="entry name" value="ATP_synth_F0_asu_AS"/>
</dbReference>
<keyword evidence="5 11" id="KW-0812">Transmembrane</keyword>
<evidence type="ECO:0000256" key="6">
    <source>
        <dbReference type="ARBA" id="ARBA00022781"/>
    </source>
</evidence>
<evidence type="ECO:0000256" key="5">
    <source>
        <dbReference type="ARBA" id="ARBA00022692"/>
    </source>
</evidence>
<sequence>MEHGGAQLIAWPIVYWTWITMAFVIVISFLVSRNLKKIPGKIQFLFEAFISFIAGVLSDAIGEEKGLSFLPLVGGFAFFILFTNLVGLIPGAHQPTSNLNTTVALALIAFIAYNIVAVKEQGLFNYIKHFMGPVKALAPLMFPIEVVSHISRILSLSLRLFGNMYGDEMIVWVLLKMVPLLVPVFGLAIVFGNSFLQTYIFCMLTVVYLSLAIHSEEEEH</sequence>
<keyword evidence="6 11" id="KW-0375">Hydrogen ion transport</keyword>
<dbReference type="PANTHER" id="PTHR42823:SF3">
    <property type="entry name" value="ATP SYNTHASE SUBUNIT A, CHLOROPLASTIC"/>
    <property type="match status" value="1"/>
</dbReference>
<evidence type="ECO:0000313" key="13">
    <source>
        <dbReference type="EMBL" id="OMH41009.1"/>
    </source>
</evidence>
<dbReference type="CDD" id="cd00310">
    <property type="entry name" value="ATP-synt_Fo_a_6"/>
    <property type="match status" value="1"/>
</dbReference>
<evidence type="ECO:0000256" key="11">
    <source>
        <dbReference type="HAMAP-Rule" id="MF_01393"/>
    </source>
</evidence>
<feature type="transmembrane region" description="Helical" evidence="11">
    <location>
        <begin position="44"/>
        <end position="62"/>
    </location>
</feature>
<comment type="caution">
    <text evidence="13">The sequence shown here is derived from an EMBL/GenBank/DDBJ whole genome shotgun (WGS) entry which is preliminary data.</text>
</comment>
<dbReference type="SUPFAM" id="SSF81336">
    <property type="entry name" value="F1F0 ATP synthase subunit A"/>
    <property type="match status" value="1"/>
</dbReference>
<dbReference type="PRINTS" id="PR00123">
    <property type="entry name" value="ATPASEA"/>
</dbReference>
<accession>A0A1R1MMN4</accession>
<dbReference type="PANTHER" id="PTHR42823">
    <property type="entry name" value="ATP SYNTHASE SUBUNIT A, CHLOROPLASTIC"/>
    <property type="match status" value="1"/>
</dbReference>
<dbReference type="OrthoDB" id="9789241at2"/>
<dbReference type="HAMAP" id="MF_01393">
    <property type="entry name" value="ATP_synth_a_bact"/>
    <property type="match status" value="1"/>
</dbReference>
<evidence type="ECO:0000256" key="4">
    <source>
        <dbReference type="ARBA" id="ARBA00022547"/>
    </source>
</evidence>
<dbReference type="Pfam" id="PF00119">
    <property type="entry name" value="ATP-synt_A"/>
    <property type="match status" value="1"/>
</dbReference>
<dbReference type="EMBL" id="MOEN01000005">
    <property type="protein sequence ID" value="OMH41009.1"/>
    <property type="molecule type" value="Genomic_DNA"/>
</dbReference>
<keyword evidence="4 11" id="KW-0138">CF(0)</keyword>
<evidence type="ECO:0000256" key="7">
    <source>
        <dbReference type="ARBA" id="ARBA00022989"/>
    </source>
</evidence>
<dbReference type="Proteomes" id="UP000187408">
    <property type="component" value="Unassembled WGS sequence"/>
</dbReference>
<keyword evidence="9 11" id="KW-0472">Membrane</keyword>
<evidence type="ECO:0000256" key="2">
    <source>
        <dbReference type="ARBA" id="ARBA00006810"/>
    </source>
</evidence>
<keyword evidence="11" id="KW-1003">Cell membrane</keyword>
<dbReference type="NCBIfam" id="TIGR01131">
    <property type="entry name" value="ATP_synt_6_or_A"/>
    <property type="match status" value="1"/>
</dbReference>
<reference evidence="13 14" key="1">
    <citation type="submission" date="2016-10" db="EMBL/GenBank/DDBJ databases">
        <title>Genome sequence of a sulfur-reducing bacterium Desulfurobacterium indicum K6013.</title>
        <authorList>
            <person name="Cao J."/>
            <person name="Shao Z."/>
            <person name="Alain K."/>
            <person name="Jebbar M."/>
        </authorList>
    </citation>
    <scope>NUCLEOTIDE SEQUENCE [LARGE SCALE GENOMIC DNA]</scope>
    <source>
        <strain evidence="13 14">K6013</strain>
    </source>
</reference>
<evidence type="ECO:0000256" key="1">
    <source>
        <dbReference type="ARBA" id="ARBA00004141"/>
    </source>
</evidence>
<dbReference type="InterPro" id="IPR045082">
    <property type="entry name" value="ATP_syn_F0_a_bact/chloroplast"/>
</dbReference>
<feature type="transmembrane region" description="Helical" evidence="11">
    <location>
        <begin position="196"/>
        <end position="214"/>
    </location>
</feature>
<feature type="transmembrane region" description="Helical" evidence="11">
    <location>
        <begin position="99"/>
        <end position="116"/>
    </location>
</feature>
<evidence type="ECO:0000256" key="9">
    <source>
        <dbReference type="ARBA" id="ARBA00023136"/>
    </source>
</evidence>
<dbReference type="GO" id="GO:0045259">
    <property type="term" value="C:proton-transporting ATP synthase complex"/>
    <property type="evidence" value="ECO:0007669"/>
    <property type="project" value="UniProtKB-KW"/>
</dbReference>
<dbReference type="PROSITE" id="PS00449">
    <property type="entry name" value="ATPASE_A"/>
    <property type="match status" value="1"/>
</dbReference>
<dbReference type="RefSeq" id="WP_076712489.1">
    <property type="nucleotide sequence ID" value="NZ_MOEN01000005.1"/>
</dbReference>
<dbReference type="InterPro" id="IPR000568">
    <property type="entry name" value="ATP_synth_F0_asu"/>
</dbReference>
<evidence type="ECO:0000256" key="8">
    <source>
        <dbReference type="ARBA" id="ARBA00023065"/>
    </source>
</evidence>
<keyword evidence="8 11" id="KW-0406">Ion transport</keyword>
<evidence type="ECO:0000256" key="12">
    <source>
        <dbReference type="RuleBase" id="RU000483"/>
    </source>
</evidence>
<comment type="subcellular location">
    <subcellularLocation>
        <location evidence="11 12">Cell membrane</location>
        <topology evidence="11 12">Multi-pass membrane protein</topology>
    </subcellularLocation>
    <subcellularLocation>
        <location evidence="1">Membrane</location>
        <topology evidence="1">Multi-pass membrane protein</topology>
    </subcellularLocation>
</comment>
<dbReference type="InterPro" id="IPR035908">
    <property type="entry name" value="F0_ATP_A_sf"/>
</dbReference>
<evidence type="ECO:0000313" key="14">
    <source>
        <dbReference type="Proteomes" id="UP000187408"/>
    </source>
</evidence>
<feature type="transmembrane region" description="Helical" evidence="11">
    <location>
        <begin position="170"/>
        <end position="190"/>
    </location>
</feature>
<evidence type="ECO:0000256" key="10">
    <source>
        <dbReference type="ARBA" id="ARBA00023310"/>
    </source>
</evidence>
<dbReference type="GO" id="GO:0042777">
    <property type="term" value="P:proton motive force-driven plasma membrane ATP synthesis"/>
    <property type="evidence" value="ECO:0007669"/>
    <property type="project" value="TreeGrafter"/>
</dbReference>